<dbReference type="EMBL" id="OD000582">
    <property type="protein sequence ID" value="CAD7398261.1"/>
    <property type="molecule type" value="Genomic_DNA"/>
</dbReference>
<sequence>MVRWAQTHTHTHCSIRPRLSFTEEMVSSSTACWDTDMDRRVLVSVHRSECTSGEYWCDNSRSITQGVLVMILLLTVTAPQCAAIFPTNSGRPANFFTLFNTVRVILTGTEQSRVTLITPFDPEAGPRWRGRYNALYGYRGRDLIAALGRGYTKRQLISFGAVTPL</sequence>
<dbReference type="AlphaFoldDB" id="A0A7R9CKJ7"/>
<evidence type="ECO:0000313" key="1">
    <source>
        <dbReference type="EMBL" id="CAD7398261.1"/>
    </source>
</evidence>
<name>A0A7R9CKJ7_TIMPO</name>
<accession>A0A7R9CKJ7</accession>
<dbReference type="PANTHER" id="PTHR39951:SF1">
    <property type="entry name" value="FI22632P1"/>
    <property type="match status" value="1"/>
</dbReference>
<proteinExistence type="predicted"/>
<organism evidence="1">
    <name type="scientific">Timema poppense</name>
    <name type="common">Walking stick</name>
    <dbReference type="NCBI Taxonomy" id="170557"/>
    <lineage>
        <taxon>Eukaryota</taxon>
        <taxon>Metazoa</taxon>
        <taxon>Ecdysozoa</taxon>
        <taxon>Arthropoda</taxon>
        <taxon>Hexapoda</taxon>
        <taxon>Insecta</taxon>
        <taxon>Pterygota</taxon>
        <taxon>Neoptera</taxon>
        <taxon>Polyneoptera</taxon>
        <taxon>Phasmatodea</taxon>
        <taxon>Timematodea</taxon>
        <taxon>Timematoidea</taxon>
        <taxon>Timematidae</taxon>
        <taxon>Timema</taxon>
    </lineage>
</organism>
<dbReference type="PANTHER" id="PTHR39951">
    <property type="entry name" value="FI22632P1"/>
    <property type="match status" value="1"/>
</dbReference>
<reference evidence="1" key="1">
    <citation type="submission" date="2020-11" db="EMBL/GenBank/DDBJ databases">
        <authorList>
            <person name="Tran Van P."/>
        </authorList>
    </citation>
    <scope>NUCLEOTIDE SEQUENCE</scope>
</reference>
<protein>
    <submittedName>
        <fullName evidence="1">Uncharacterized protein</fullName>
    </submittedName>
</protein>
<gene>
    <name evidence="1" type="ORF">TPSB3V08_LOCUS1595</name>
</gene>